<dbReference type="Gene3D" id="2.60.120.230">
    <property type="match status" value="3"/>
</dbReference>
<dbReference type="Pfam" id="PF09113">
    <property type="entry name" value="N-glycanase_C"/>
    <property type="match status" value="1"/>
</dbReference>
<gene>
    <name evidence="4" type="ORF">SDC9_65019</name>
</gene>
<dbReference type="PANTHER" id="PTHR39319">
    <property type="entry name" value="SI:DKEY-256H2.1"/>
    <property type="match status" value="1"/>
</dbReference>
<dbReference type="InterPro" id="IPR013320">
    <property type="entry name" value="ConA-like_dom_sf"/>
</dbReference>
<evidence type="ECO:0000259" key="2">
    <source>
        <dbReference type="Pfam" id="PF09113"/>
    </source>
</evidence>
<evidence type="ECO:0000259" key="3">
    <source>
        <dbReference type="Pfam" id="PF18962"/>
    </source>
</evidence>
<evidence type="ECO:0000313" key="4">
    <source>
        <dbReference type="EMBL" id="MPM18606.1"/>
    </source>
</evidence>
<sequence length="1138" mass="126659">MKKPALLILFLGVFAFAHSQDTITVQTFSFGSHQNAWFVFPSDTVSFEKILMKYTLKCNPAQNPACGEWDYLTNTYLYDHTGLTDSAMVSHAVFSVNGNYPDSFCYSAGPTWTYDGSWQYSISYNDTTSLNTYFIDPGTSAFSHPLGSSSPVSRSLFLWKASELSAIGMSAGNITGIRLNILTASTSLRHFSIRMKLTSADTLSAANPDLTGLSDLYYRDFVPVAGWNSFGFLNSFYWDGTSNIIVEFSFENTEAGSDNLTEAANTGFSSGIIRAGQDRCVSFTGNGYIPVHITPAMLDIDSSVSVCFRAFGNPDLQPQSGTCFEGVDAAGNRLLNAHVPWSNQTVYWDAGNSSGYDRISKAATTENTEGKWNYWAFTKNAASGTMKIFLNGSLWHSGTGLTKNIEPVALFSIGKGNWSGSASYEGRIDDFSVFKTELSAQEIADWFDKPVLSSHPQFSNLVMSFGFNEGNGVSVTDSACGNTIASSLVSVTNPLLHPDDYTNGFVATTMRPDIVFEQGIFVSQTDSVFVPDSSMNAPVQIVIFSDSINNPGMPTDTMIVWPACYYNYIYSSQGQITDSVFIAPDSVLHQSFYYYYNYFPQIIRYELARYITPYGNGLSLGDGWTWTFDVSDYRPLLSDSVHLSAGNWQELLDVKFIMIKGTPPRDVLSIQNLWNGNFNYGFNSDPVENHLTPIKVKIPAEALTARWKSRITGHGMDTPENCAEFCPKYHYFLVDSVERFSKLVWRDNCDLNPLYPQGGTWVYDRANWCPGAEVWTYDFELSPYMVPGDSIELDHNIEQYSNNGDWDYFQIEDQLVTYGSPHFSLDASIYNVLSPTTDQMYKRLNPICSSPVVVIKNTGSTNLHTADISYGISGATPSVFHWTGNLEFMQEDTVVLDTFSWAQGASEFVISISNPNGGTDQYQPNNVWKTTFKYVPVMPQRFVVLLRTNNNPEENSYIISDNEGHVVFSRSGLAPNTTYSDTVDLTEGCYFFRLTDTGEDGLSFWANPDQGSGYIKFKSAESVVYLMNFIADFGGEIYMQFTVGLNSSIENQTYSDKPLFKVYPNPADKQITVDFNLPAVSSGRLEIADLMGKVVFESEFSGLIADSRLLDISGYKPGIYLITLTTQEYFLSQKIVIR</sequence>
<dbReference type="Pfam" id="PF13385">
    <property type="entry name" value="Laminin_G_3"/>
    <property type="match status" value="1"/>
</dbReference>
<dbReference type="NCBIfam" id="TIGR04183">
    <property type="entry name" value="Por_Secre_tail"/>
    <property type="match status" value="1"/>
</dbReference>
<name>A0A644XQX0_9ZZZZ</name>
<dbReference type="Gene3D" id="2.60.120.200">
    <property type="match status" value="1"/>
</dbReference>
<dbReference type="PANTHER" id="PTHR39319:SF1">
    <property type="entry name" value="SI:DKEY-256H2.1"/>
    <property type="match status" value="1"/>
</dbReference>
<feature type="domain" description="Peptide-N-glycosidase F C-terminal" evidence="2">
    <location>
        <begin position="691"/>
        <end position="792"/>
    </location>
</feature>
<protein>
    <submittedName>
        <fullName evidence="4">Uncharacterized protein</fullName>
    </submittedName>
</protein>
<dbReference type="SUPFAM" id="SSF49742">
    <property type="entry name" value="PHM/PNGase F"/>
    <property type="match status" value="1"/>
</dbReference>
<dbReference type="AlphaFoldDB" id="A0A644XQX0"/>
<dbReference type="InterPro" id="IPR014784">
    <property type="entry name" value="Cu2_ascorb_mOase-like_C"/>
</dbReference>
<evidence type="ECO:0000256" key="1">
    <source>
        <dbReference type="ARBA" id="ARBA00023157"/>
    </source>
</evidence>
<dbReference type="InterPro" id="IPR015197">
    <property type="entry name" value="PngaseF_C"/>
</dbReference>
<dbReference type="InterPro" id="IPR026444">
    <property type="entry name" value="Secre_tail"/>
</dbReference>
<dbReference type="GO" id="GO:0016715">
    <property type="term" value="F:oxidoreductase activity, acting on paired donors, with incorporation or reduction of molecular oxygen, reduced ascorbate as one donor, and incorporation of one atom of oxygen"/>
    <property type="evidence" value="ECO:0007669"/>
    <property type="project" value="InterPro"/>
</dbReference>
<keyword evidence="1" id="KW-1015">Disulfide bond</keyword>
<dbReference type="Pfam" id="PF18962">
    <property type="entry name" value="Por_Secre_tail"/>
    <property type="match status" value="1"/>
</dbReference>
<dbReference type="InterPro" id="IPR008977">
    <property type="entry name" value="PHM/PNGase_F_dom_sf"/>
</dbReference>
<dbReference type="InterPro" id="IPR053251">
    <property type="entry name" value="N-glycanase"/>
</dbReference>
<feature type="domain" description="Secretion system C-terminal sorting" evidence="3">
    <location>
        <begin position="1062"/>
        <end position="1137"/>
    </location>
</feature>
<proteinExistence type="predicted"/>
<accession>A0A644XQX0</accession>
<reference evidence="4" key="1">
    <citation type="submission" date="2019-08" db="EMBL/GenBank/DDBJ databases">
        <authorList>
            <person name="Kucharzyk K."/>
            <person name="Murdoch R.W."/>
            <person name="Higgins S."/>
            <person name="Loffler F."/>
        </authorList>
    </citation>
    <scope>NUCLEOTIDE SEQUENCE</scope>
</reference>
<dbReference type="EMBL" id="VSSQ01003017">
    <property type="protein sequence ID" value="MPM18606.1"/>
    <property type="molecule type" value="Genomic_DNA"/>
</dbReference>
<dbReference type="SUPFAM" id="SSF49899">
    <property type="entry name" value="Concanavalin A-like lectins/glucanases"/>
    <property type="match status" value="1"/>
</dbReference>
<comment type="caution">
    <text evidence="4">The sequence shown here is derived from an EMBL/GenBank/DDBJ whole genome shotgun (WGS) entry which is preliminary data.</text>
</comment>
<organism evidence="4">
    <name type="scientific">bioreactor metagenome</name>
    <dbReference type="NCBI Taxonomy" id="1076179"/>
    <lineage>
        <taxon>unclassified sequences</taxon>
        <taxon>metagenomes</taxon>
        <taxon>ecological metagenomes</taxon>
    </lineage>
</organism>